<sequence>MSTQVNTRFSFPTASFAIRSKVALFEMPTALAFSALAICASVIFL</sequence>
<feature type="transmembrane region" description="Helical" evidence="1">
    <location>
        <begin position="21"/>
        <end position="44"/>
    </location>
</feature>
<name>A0A0A9FFJ7_ARUDO</name>
<accession>A0A0A9FFJ7</accession>
<keyword evidence="1" id="KW-1133">Transmembrane helix</keyword>
<protein>
    <submittedName>
        <fullName evidence="2">Uncharacterized protein</fullName>
    </submittedName>
</protein>
<keyword evidence="1" id="KW-0812">Transmembrane</keyword>
<evidence type="ECO:0000256" key="1">
    <source>
        <dbReference type="SAM" id="Phobius"/>
    </source>
</evidence>
<dbReference type="EMBL" id="GBRH01188985">
    <property type="protein sequence ID" value="JAE08911.1"/>
    <property type="molecule type" value="Transcribed_RNA"/>
</dbReference>
<reference evidence="2" key="2">
    <citation type="journal article" date="2015" name="Data Brief">
        <title>Shoot transcriptome of the giant reed, Arundo donax.</title>
        <authorList>
            <person name="Barrero R.A."/>
            <person name="Guerrero F.D."/>
            <person name="Moolhuijzen P."/>
            <person name="Goolsby J.A."/>
            <person name="Tidwell J."/>
            <person name="Bellgard S.E."/>
            <person name="Bellgard M.I."/>
        </authorList>
    </citation>
    <scope>NUCLEOTIDE SEQUENCE</scope>
    <source>
        <tissue evidence="2">Shoot tissue taken approximately 20 cm above the soil surface</tissue>
    </source>
</reference>
<dbReference type="AlphaFoldDB" id="A0A0A9FFJ7"/>
<proteinExistence type="predicted"/>
<evidence type="ECO:0000313" key="2">
    <source>
        <dbReference type="EMBL" id="JAE08911.1"/>
    </source>
</evidence>
<keyword evidence="1" id="KW-0472">Membrane</keyword>
<reference evidence="2" key="1">
    <citation type="submission" date="2014-09" db="EMBL/GenBank/DDBJ databases">
        <authorList>
            <person name="Magalhaes I.L.F."/>
            <person name="Oliveira U."/>
            <person name="Santos F.R."/>
            <person name="Vidigal T.H.D.A."/>
            <person name="Brescovit A.D."/>
            <person name="Santos A.J."/>
        </authorList>
    </citation>
    <scope>NUCLEOTIDE SEQUENCE</scope>
    <source>
        <tissue evidence="2">Shoot tissue taken approximately 20 cm above the soil surface</tissue>
    </source>
</reference>
<organism evidence="2">
    <name type="scientific">Arundo donax</name>
    <name type="common">Giant reed</name>
    <name type="synonym">Donax arundinaceus</name>
    <dbReference type="NCBI Taxonomy" id="35708"/>
    <lineage>
        <taxon>Eukaryota</taxon>
        <taxon>Viridiplantae</taxon>
        <taxon>Streptophyta</taxon>
        <taxon>Embryophyta</taxon>
        <taxon>Tracheophyta</taxon>
        <taxon>Spermatophyta</taxon>
        <taxon>Magnoliopsida</taxon>
        <taxon>Liliopsida</taxon>
        <taxon>Poales</taxon>
        <taxon>Poaceae</taxon>
        <taxon>PACMAD clade</taxon>
        <taxon>Arundinoideae</taxon>
        <taxon>Arundineae</taxon>
        <taxon>Arundo</taxon>
    </lineage>
</organism>